<accession>A0A7C8MS08</accession>
<comment type="caution">
    <text evidence="3">The sequence shown here is derived from an EMBL/GenBank/DDBJ whole genome shotgun (WGS) entry which is preliminary data.</text>
</comment>
<evidence type="ECO:0000313" key="4">
    <source>
        <dbReference type="Proteomes" id="UP000481858"/>
    </source>
</evidence>
<feature type="region of interest" description="Disordered" evidence="1">
    <location>
        <begin position="70"/>
        <end position="90"/>
    </location>
</feature>
<keyword evidence="2" id="KW-1133">Transmembrane helix</keyword>
<evidence type="ECO:0000313" key="3">
    <source>
        <dbReference type="EMBL" id="KAF2968051.1"/>
    </source>
</evidence>
<keyword evidence="2" id="KW-0812">Transmembrane</keyword>
<evidence type="ECO:0000256" key="1">
    <source>
        <dbReference type="SAM" id="MobiDB-lite"/>
    </source>
</evidence>
<feature type="transmembrane region" description="Helical" evidence="2">
    <location>
        <begin position="34"/>
        <end position="56"/>
    </location>
</feature>
<dbReference type="AlphaFoldDB" id="A0A7C8MS08"/>
<organism evidence="3 4">
    <name type="scientific">Xylaria multiplex</name>
    <dbReference type="NCBI Taxonomy" id="323545"/>
    <lineage>
        <taxon>Eukaryota</taxon>
        <taxon>Fungi</taxon>
        <taxon>Dikarya</taxon>
        <taxon>Ascomycota</taxon>
        <taxon>Pezizomycotina</taxon>
        <taxon>Sordariomycetes</taxon>
        <taxon>Xylariomycetidae</taxon>
        <taxon>Xylariales</taxon>
        <taxon>Xylariaceae</taxon>
        <taxon>Xylaria</taxon>
    </lineage>
</organism>
<protein>
    <submittedName>
        <fullName evidence="3">Uncharacterized protein</fullName>
    </submittedName>
</protein>
<dbReference type="EMBL" id="WUBL01000057">
    <property type="protein sequence ID" value="KAF2968051.1"/>
    <property type="molecule type" value="Genomic_DNA"/>
</dbReference>
<keyword evidence="2" id="KW-0472">Membrane</keyword>
<dbReference type="Proteomes" id="UP000481858">
    <property type="component" value="Unassembled WGS sequence"/>
</dbReference>
<name>A0A7C8MS08_9PEZI</name>
<feature type="compositionally biased region" description="Basic and acidic residues" evidence="1">
    <location>
        <begin position="70"/>
        <end position="83"/>
    </location>
</feature>
<dbReference type="InParanoid" id="A0A7C8MS08"/>
<gene>
    <name evidence="3" type="ORF">GQX73_g5532</name>
</gene>
<feature type="region of interest" description="Disordered" evidence="1">
    <location>
        <begin position="133"/>
        <end position="154"/>
    </location>
</feature>
<evidence type="ECO:0000256" key="2">
    <source>
        <dbReference type="SAM" id="Phobius"/>
    </source>
</evidence>
<reference evidence="3 4" key="1">
    <citation type="submission" date="2019-12" db="EMBL/GenBank/DDBJ databases">
        <title>Draft genome sequence of the ascomycete Xylaria multiplex DSM 110363.</title>
        <authorList>
            <person name="Buettner E."/>
            <person name="Kellner H."/>
        </authorList>
    </citation>
    <scope>NUCLEOTIDE SEQUENCE [LARGE SCALE GENOMIC DNA]</scope>
    <source>
        <strain evidence="3 4">DSM 110363</strain>
    </source>
</reference>
<sequence>MYIALNDSLLYRRSQGTVEFLHVKRYTDEAPGGFLPIIIIPIVFVSVFVPLLVLIFRSWKLEKANALKKQQSEAKEERNENFGKAELPNDSSVIINEMDASLDALELPENKEGLSHELPGSVTLAQELPAAIHEMPAEGFNSGNKETNQPTRLE</sequence>
<dbReference type="OrthoDB" id="4761494at2759"/>
<keyword evidence="4" id="KW-1185">Reference proteome</keyword>
<feature type="compositionally biased region" description="Polar residues" evidence="1">
    <location>
        <begin position="141"/>
        <end position="154"/>
    </location>
</feature>
<proteinExistence type="predicted"/>